<dbReference type="Gene3D" id="3.30.70.270">
    <property type="match status" value="2"/>
</dbReference>
<sequence>MTADGEVITSTRPQQGSVDPSLQFQQSIDNVMREKDLLFKNVLLWVDDLLIYASTIDEFLEVIDLIYSLLEEYGLFLGMVKTCLYTTSAKWCGRVLTKDGVAYDSDKIRALVEMPVPTAAGALQQFLCAAGWMRNSLMDFARICKPFQDRLDKELTGTRRTKKIAGNIVIELTFEELNSFNKVKDLLRNAATLALPDPEATIYMYSDASDEGWTIILTMVKDWSKTAAAAEQNHNLLHCISGTFRGASSNWSVIEKEGYPIVRAGSDLDYLLIRDNDFKMLTDHRNLI</sequence>
<keyword evidence="8" id="KW-0695">RNA-directed DNA polymerase</keyword>
<evidence type="ECO:0000256" key="6">
    <source>
        <dbReference type="ARBA" id="ARBA00022759"/>
    </source>
</evidence>
<name>A0A6A3NJ91_9STRA</name>
<dbReference type="GO" id="GO:0004519">
    <property type="term" value="F:endonuclease activity"/>
    <property type="evidence" value="ECO:0007669"/>
    <property type="project" value="UniProtKB-KW"/>
</dbReference>
<evidence type="ECO:0000259" key="10">
    <source>
        <dbReference type="PROSITE" id="PS50878"/>
    </source>
</evidence>
<dbReference type="InterPro" id="IPR043502">
    <property type="entry name" value="DNA/RNA_pol_sf"/>
</dbReference>
<dbReference type="InterPro" id="IPR051320">
    <property type="entry name" value="Viral_Replic_Matur_Polypro"/>
</dbReference>
<keyword evidence="6" id="KW-0255">Endonuclease</keyword>
<organism evidence="11 12">
    <name type="scientific">Phytophthora rubi</name>
    <dbReference type="NCBI Taxonomy" id="129364"/>
    <lineage>
        <taxon>Eukaryota</taxon>
        <taxon>Sar</taxon>
        <taxon>Stramenopiles</taxon>
        <taxon>Oomycota</taxon>
        <taxon>Peronosporomycetes</taxon>
        <taxon>Peronosporales</taxon>
        <taxon>Peronosporaceae</taxon>
        <taxon>Phytophthora</taxon>
    </lineage>
</organism>
<accession>A0A6A3NJ91</accession>
<comment type="caution">
    <text evidence="11">The sequence shown here is derived from an EMBL/GenBank/DDBJ whole genome shotgun (WGS) entry which is preliminary data.</text>
</comment>
<evidence type="ECO:0000256" key="8">
    <source>
        <dbReference type="ARBA" id="ARBA00022918"/>
    </source>
</evidence>
<dbReference type="GO" id="GO:0003964">
    <property type="term" value="F:RNA-directed DNA polymerase activity"/>
    <property type="evidence" value="ECO:0007669"/>
    <property type="project" value="UniProtKB-KW"/>
</dbReference>
<evidence type="ECO:0000256" key="7">
    <source>
        <dbReference type="ARBA" id="ARBA00022801"/>
    </source>
</evidence>
<dbReference type="InterPro" id="IPR000477">
    <property type="entry name" value="RT_dom"/>
</dbReference>
<evidence type="ECO:0000256" key="9">
    <source>
        <dbReference type="SAM" id="MobiDB-lite"/>
    </source>
</evidence>
<evidence type="ECO:0000256" key="4">
    <source>
        <dbReference type="ARBA" id="ARBA00022722"/>
    </source>
</evidence>
<dbReference type="PANTHER" id="PTHR33064:SF37">
    <property type="entry name" value="RIBONUCLEASE H"/>
    <property type="match status" value="1"/>
</dbReference>
<protein>
    <recommendedName>
        <fullName evidence="10">Reverse transcriptase domain-containing protein</fullName>
    </recommendedName>
</protein>
<keyword evidence="1" id="KW-0645">Protease</keyword>
<evidence type="ECO:0000313" key="12">
    <source>
        <dbReference type="Proteomes" id="UP000429607"/>
    </source>
</evidence>
<keyword evidence="3" id="KW-0548">Nucleotidyltransferase</keyword>
<dbReference type="EMBL" id="QXFV01000265">
    <property type="protein sequence ID" value="KAE9043339.1"/>
    <property type="molecule type" value="Genomic_DNA"/>
</dbReference>
<keyword evidence="7" id="KW-0378">Hydrolase</keyword>
<dbReference type="SUPFAM" id="SSF56672">
    <property type="entry name" value="DNA/RNA polymerases"/>
    <property type="match status" value="1"/>
</dbReference>
<keyword evidence="5" id="KW-0064">Aspartyl protease</keyword>
<dbReference type="Pfam" id="PF17917">
    <property type="entry name" value="RT_RNaseH"/>
    <property type="match status" value="1"/>
</dbReference>
<proteinExistence type="predicted"/>
<feature type="region of interest" description="Disordered" evidence="9">
    <location>
        <begin position="1"/>
        <end position="20"/>
    </location>
</feature>
<feature type="compositionally biased region" description="Polar residues" evidence="9">
    <location>
        <begin position="8"/>
        <end position="20"/>
    </location>
</feature>
<dbReference type="GO" id="GO:0004190">
    <property type="term" value="F:aspartic-type endopeptidase activity"/>
    <property type="evidence" value="ECO:0007669"/>
    <property type="project" value="UniProtKB-KW"/>
</dbReference>
<evidence type="ECO:0000256" key="5">
    <source>
        <dbReference type="ARBA" id="ARBA00022750"/>
    </source>
</evidence>
<keyword evidence="2" id="KW-0808">Transferase</keyword>
<reference evidence="11 12" key="1">
    <citation type="submission" date="2018-09" db="EMBL/GenBank/DDBJ databases">
        <title>Genomic investigation of the strawberry pathogen Phytophthora fragariae indicates pathogenicity is determined by transcriptional variation in three key races.</title>
        <authorList>
            <person name="Adams T.M."/>
            <person name="Armitage A.D."/>
            <person name="Sobczyk M.K."/>
            <person name="Bates H.J."/>
            <person name="Dunwell J.M."/>
            <person name="Nellist C.F."/>
            <person name="Harrison R.J."/>
        </authorList>
    </citation>
    <scope>NUCLEOTIDE SEQUENCE [LARGE SCALE GENOMIC DNA]</scope>
    <source>
        <strain evidence="11 12">SCRP249</strain>
    </source>
</reference>
<evidence type="ECO:0000256" key="2">
    <source>
        <dbReference type="ARBA" id="ARBA00022679"/>
    </source>
</evidence>
<feature type="domain" description="Reverse transcriptase" evidence="10">
    <location>
        <begin position="1"/>
        <end position="96"/>
    </location>
</feature>
<dbReference type="Proteomes" id="UP000429607">
    <property type="component" value="Unassembled WGS sequence"/>
</dbReference>
<dbReference type="InterPro" id="IPR043128">
    <property type="entry name" value="Rev_trsase/Diguanyl_cyclase"/>
</dbReference>
<gene>
    <name evidence="11" type="ORF">PR001_g5830</name>
</gene>
<evidence type="ECO:0000313" key="11">
    <source>
        <dbReference type="EMBL" id="KAE9043339.1"/>
    </source>
</evidence>
<dbReference type="InterPro" id="IPR041373">
    <property type="entry name" value="RT_RNaseH"/>
</dbReference>
<evidence type="ECO:0000256" key="1">
    <source>
        <dbReference type="ARBA" id="ARBA00022670"/>
    </source>
</evidence>
<dbReference type="GO" id="GO:0006508">
    <property type="term" value="P:proteolysis"/>
    <property type="evidence" value="ECO:0007669"/>
    <property type="project" value="UniProtKB-KW"/>
</dbReference>
<dbReference type="PROSITE" id="PS50878">
    <property type="entry name" value="RT_POL"/>
    <property type="match status" value="1"/>
</dbReference>
<dbReference type="PANTHER" id="PTHR33064">
    <property type="entry name" value="POL PROTEIN"/>
    <property type="match status" value="1"/>
</dbReference>
<dbReference type="AlphaFoldDB" id="A0A6A3NJ91"/>
<evidence type="ECO:0000256" key="3">
    <source>
        <dbReference type="ARBA" id="ARBA00022695"/>
    </source>
</evidence>
<keyword evidence="4" id="KW-0540">Nuclease</keyword>